<dbReference type="SUPFAM" id="SSF63712">
    <property type="entry name" value="Nicotinic receptor ligand binding domain-like"/>
    <property type="match status" value="1"/>
</dbReference>
<dbReference type="InterPro" id="IPR036719">
    <property type="entry name" value="Neuro-gated_channel_TM_sf"/>
</dbReference>
<dbReference type="Gene3D" id="2.70.170.10">
    <property type="entry name" value="Neurotransmitter-gated ion-channel ligand-binding domain"/>
    <property type="match status" value="1"/>
</dbReference>
<evidence type="ECO:0000313" key="16">
    <source>
        <dbReference type="Proteomes" id="UP000215902"/>
    </source>
</evidence>
<keyword evidence="16" id="KW-1185">Reference proteome</keyword>
<dbReference type="PRINTS" id="PR00252">
    <property type="entry name" value="NRIONCHANNEL"/>
</dbReference>
<evidence type="ECO:0000259" key="13">
    <source>
        <dbReference type="Pfam" id="PF02931"/>
    </source>
</evidence>
<dbReference type="GO" id="GO:0004888">
    <property type="term" value="F:transmembrane signaling receptor activity"/>
    <property type="evidence" value="ECO:0007669"/>
    <property type="project" value="InterPro"/>
</dbReference>
<keyword evidence="7 11" id="KW-1133">Transmembrane helix</keyword>
<feature type="domain" description="Neurotransmitter-gated ion-channel ligand-binding" evidence="13">
    <location>
        <begin position="66"/>
        <end position="256"/>
    </location>
</feature>
<dbReference type="InterPro" id="IPR006029">
    <property type="entry name" value="Neurotrans-gated_channel_TM"/>
</dbReference>
<dbReference type="CDD" id="cd18987">
    <property type="entry name" value="LGIC_ECD_anion"/>
    <property type="match status" value="1"/>
</dbReference>
<comment type="subcellular location">
    <subcellularLocation>
        <location evidence="2">Cell membrane</location>
    </subcellularLocation>
    <subcellularLocation>
        <location evidence="1">Membrane</location>
        <topology evidence="1">Multi-pass membrane protein</topology>
    </subcellularLocation>
</comment>
<evidence type="ECO:0000313" key="15">
    <source>
        <dbReference type="EMBL" id="PAA46428.1"/>
    </source>
</evidence>
<evidence type="ECO:0000256" key="5">
    <source>
        <dbReference type="ARBA" id="ARBA00022692"/>
    </source>
</evidence>
<dbReference type="InterPro" id="IPR018000">
    <property type="entry name" value="Neurotransmitter_ion_chnl_CS"/>
</dbReference>
<dbReference type="InterPro" id="IPR006028">
    <property type="entry name" value="GABAA/Glycine_rcpt"/>
</dbReference>
<evidence type="ECO:0000256" key="6">
    <source>
        <dbReference type="ARBA" id="ARBA00022729"/>
    </source>
</evidence>
<proteinExistence type="inferred from homology"/>
<dbReference type="Proteomes" id="UP000215902">
    <property type="component" value="Unassembled WGS sequence"/>
</dbReference>
<keyword evidence="9 11" id="KW-0472">Membrane</keyword>
<dbReference type="PANTHER" id="PTHR18945">
    <property type="entry name" value="NEUROTRANSMITTER GATED ION CHANNEL"/>
    <property type="match status" value="1"/>
</dbReference>
<evidence type="ECO:0000256" key="2">
    <source>
        <dbReference type="ARBA" id="ARBA00004236"/>
    </source>
</evidence>
<feature type="transmembrane region" description="Helical" evidence="11">
    <location>
        <begin position="260"/>
        <end position="284"/>
    </location>
</feature>
<keyword evidence="10 11" id="KW-0407">Ion channel</keyword>
<evidence type="ECO:0000256" key="4">
    <source>
        <dbReference type="ARBA" id="ARBA00022475"/>
    </source>
</evidence>
<reference evidence="15 16" key="1">
    <citation type="submission" date="2017-06" db="EMBL/GenBank/DDBJ databases">
        <title>A platform for efficient transgenesis in Macrostomum lignano, a flatworm model organism for stem cell research.</title>
        <authorList>
            <person name="Berezikov E."/>
        </authorList>
    </citation>
    <scope>NUCLEOTIDE SEQUENCE [LARGE SCALE GENOMIC DNA]</scope>
    <source>
        <strain evidence="15">DV1</strain>
        <tissue evidence="15">Whole organism</tissue>
    </source>
</reference>
<evidence type="ECO:0000256" key="3">
    <source>
        <dbReference type="ARBA" id="ARBA00022448"/>
    </source>
</evidence>
<feature type="transmembrane region" description="Helical" evidence="11">
    <location>
        <begin position="328"/>
        <end position="348"/>
    </location>
</feature>
<evidence type="ECO:0000256" key="7">
    <source>
        <dbReference type="ARBA" id="ARBA00022989"/>
    </source>
</evidence>
<comment type="similarity">
    <text evidence="11">Belongs to the ligand-gated ion channel (TC 1.A.9) family.</text>
</comment>
<organism evidence="15 16">
    <name type="scientific">Macrostomum lignano</name>
    <dbReference type="NCBI Taxonomy" id="282301"/>
    <lineage>
        <taxon>Eukaryota</taxon>
        <taxon>Metazoa</taxon>
        <taxon>Spiralia</taxon>
        <taxon>Lophotrochozoa</taxon>
        <taxon>Platyhelminthes</taxon>
        <taxon>Rhabditophora</taxon>
        <taxon>Macrostomorpha</taxon>
        <taxon>Macrostomida</taxon>
        <taxon>Macrostomidae</taxon>
        <taxon>Macrostomum</taxon>
    </lineage>
</organism>
<dbReference type="CDD" id="cd19049">
    <property type="entry name" value="LGIC_TM_anion"/>
    <property type="match status" value="1"/>
</dbReference>
<evidence type="ECO:0000256" key="8">
    <source>
        <dbReference type="ARBA" id="ARBA00023065"/>
    </source>
</evidence>
<keyword evidence="4" id="KW-1003">Cell membrane</keyword>
<dbReference type="InterPro" id="IPR036734">
    <property type="entry name" value="Neur_chan_lig-bd_sf"/>
</dbReference>
<gene>
    <name evidence="15" type="ORF">BOX15_Mlig009716g2</name>
</gene>
<dbReference type="OrthoDB" id="407674at2759"/>
<name>A0A267DAW9_9PLAT</name>
<sequence length="442" mass="50668">MSTMRPLLVLLILQGRLSLLLVVEATCAVNNSIDEEEIVGALLDPKQYNKNHRPLNRWTGQAASNNSRNHQDCSAATDVLVNLHIVSFSTLSVQNMDFTVNIYLRMIWEDARLAYSASNPNASVSLHSMKDKIWMPDIFFRNAKQVENHADPVPNILVKLRPTGRIYFSQKLKVRLWCLMDLRDFPMDCQICRIELGAYGSSVSEVRFHWHRANVTFEDDALQIPEFSQPHVFVQSCTKSFSVTGEFACLRANVRLRRAYGFYLMNTYAPFTLMVCISWISFWIDVRATPARVTIAFLTVLAVVTQNAGTQMTGMPRVSYVKAIDLFMMASLMFVIAALMEFAAASFLTRQHEKELGEQPSRRRRRSCAHGRLPPAAGSPNGLEDMLMSEERTRKMRSWCYRNPRVNKLDYCSRFLFPLAYLVFQAAYWSYYLRDRDNCGPS</sequence>
<dbReference type="EMBL" id="NIVC01004861">
    <property type="protein sequence ID" value="PAA46428.1"/>
    <property type="molecule type" value="Genomic_DNA"/>
</dbReference>
<feature type="transmembrane region" description="Helical" evidence="11">
    <location>
        <begin position="415"/>
        <end position="432"/>
    </location>
</feature>
<dbReference type="STRING" id="282301.A0A267DAW9"/>
<feature type="chain" id="PRO_5022267512" evidence="11">
    <location>
        <begin position="26"/>
        <end position="442"/>
    </location>
</feature>
<evidence type="ECO:0000256" key="9">
    <source>
        <dbReference type="ARBA" id="ARBA00023136"/>
    </source>
</evidence>
<protein>
    <submittedName>
        <fullName evidence="15">Uncharacterized protein</fullName>
    </submittedName>
</protein>
<dbReference type="Pfam" id="PF02932">
    <property type="entry name" value="Neur_chan_memb"/>
    <property type="match status" value="1"/>
</dbReference>
<comment type="caution">
    <text evidence="15">The sequence shown here is derived from an EMBL/GenBank/DDBJ whole genome shotgun (WGS) entry which is preliminary data.</text>
</comment>
<evidence type="ECO:0000256" key="1">
    <source>
        <dbReference type="ARBA" id="ARBA00004141"/>
    </source>
</evidence>
<dbReference type="PRINTS" id="PR00253">
    <property type="entry name" value="GABAARECEPTR"/>
</dbReference>
<feature type="domain" description="Neurotransmitter-gated ion-channel transmembrane" evidence="14">
    <location>
        <begin position="267"/>
        <end position="374"/>
    </location>
</feature>
<accession>A0A267DAW9</accession>
<keyword evidence="8 11" id="KW-0406">Ion transport</keyword>
<keyword evidence="3 11" id="KW-0813">Transport</keyword>
<dbReference type="InterPro" id="IPR006201">
    <property type="entry name" value="Neur_channel"/>
</dbReference>
<dbReference type="Pfam" id="PF02931">
    <property type="entry name" value="Neur_chan_LBD"/>
    <property type="match status" value="1"/>
</dbReference>
<keyword evidence="5 11" id="KW-0812">Transmembrane</keyword>
<dbReference type="GO" id="GO:0005230">
    <property type="term" value="F:extracellular ligand-gated monoatomic ion channel activity"/>
    <property type="evidence" value="ECO:0007669"/>
    <property type="project" value="InterPro"/>
</dbReference>
<feature type="transmembrane region" description="Helical" evidence="11">
    <location>
        <begin position="291"/>
        <end position="308"/>
    </location>
</feature>
<evidence type="ECO:0000256" key="11">
    <source>
        <dbReference type="RuleBase" id="RU000687"/>
    </source>
</evidence>
<evidence type="ECO:0000256" key="12">
    <source>
        <dbReference type="SAM" id="MobiDB-lite"/>
    </source>
</evidence>
<dbReference type="AlphaFoldDB" id="A0A267DAW9"/>
<dbReference type="InterPro" id="IPR038050">
    <property type="entry name" value="Neuro_actylchol_rec"/>
</dbReference>
<keyword evidence="6 11" id="KW-0732">Signal</keyword>
<dbReference type="Gene3D" id="1.20.58.390">
    <property type="entry name" value="Neurotransmitter-gated ion-channel transmembrane domain"/>
    <property type="match status" value="1"/>
</dbReference>
<evidence type="ECO:0000259" key="14">
    <source>
        <dbReference type="Pfam" id="PF02932"/>
    </source>
</evidence>
<dbReference type="GO" id="GO:0005886">
    <property type="term" value="C:plasma membrane"/>
    <property type="evidence" value="ECO:0007669"/>
    <property type="project" value="UniProtKB-SubCell"/>
</dbReference>
<evidence type="ECO:0000256" key="10">
    <source>
        <dbReference type="ARBA" id="ARBA00023303"/>
    </source>
</evidence>
<dbReference type="SUPFAM" id="SSF90112">
    <property type="entry name" value="Neurotransmitter-gated ion-channel transmembrane pore"/>
    <property type="match status" value="1"/>
</dbReference>
<dbReference type="PROSITE" id="PS00236">
    <property type="entry name" value="NEUROTR_ION_CHANNEL"/>
    <property type="match status" value="1"/>
</dbReference>
<dbReference type="InterPro" id="IPR006202">
    <property type="entry name" value="Neur_chan_lig-bd"/>
</dbReference>
<feature type="signal peptide" evidence="11">
    <location>
        <begin position="1"/>
        <end position="25"/>
    </location>
</feature>
<feature type="region of interest" description="Disordered" evidence="12">
    <location>
        <begin position="355"/>
        <end position="384"/>
    </location>
</feature>